<evidence type="ECO:0000313" key="3">
    <source>
        <dbReference type="Proteomes" id="UP000053958"/>
    </source>
</evidence>
<dbReference type="GO" id="GO:0004932">
    <property type="term" value="F:mating-type factor pheromone receptor activity"/>
    <property type="evidence" value="ECO:0007669"/>
    <property type="project" value="InterPro"/>
</dbReference>
<dbReference type="PANTHER" id="PTHR28009:SF1">
    <property type="entry name" value="PHEROMONE ALPHA FACTOR RECEPTOR"/>
    <property type="match status" value="1"/>
</dbReference>
<organism evidence="2 3">
    <name type="scientific">Rasamsonia emersonii (strain ATCC 16479 / CBS 393.64 / IMI 116815)</name>
    <dbReference type="NCBI Taxonomy" id="1408163"/>
    <lineage>
        <taxon>Eukaryota</taxon>
        <taxon>Fungi</taxon>
        <taxon>Dikarya</taxon>
        <taxon>Ascomycota</taxon>
        <taxon>Pezizomycotina</taxon>
        <taxon>Eurotiomycetes</taxon>
        <taxon>Eurotiomycetidae</taxon>
        <taxon>Eurotiales</taxon>
        <taxon>Trichocomaceae</taxon>
        <taxon>Rasamsonia</taxon>
    </lineage>
</organism>
<keyword evidence="1" id="KW-0472">Membrane</keyword>
<feature type="transmembrane region" description="Helical" evidence="1">
    <location>
        <begin position="40"/>
        <end position="59"/>
    </location>
</feature>
<gene>
    <name evidence="2" type="ORF">T310_8562</name>
</gene>
<feature type="transmembrane region" description="Helical" evidence="1">
    <location>
        <begin position="262"/>
        <end position="284"/>
    </location>
</feature>
<feature type="transmembrane region" description="Helical" evidence="1">
    <location>
        <begin position="236"/>
        <end position="256"/>
    </location>
</feature>
<dbReference type="CDD" id="cd14939">
    <property type="entry name" value="7tmD_STE2"/>
    <property type="match status" value="1"/>
</dbReference>
<dbReference type="OrthoDB" id="5402633at2759"/>
<dbReference type="Gene3D" id="1.10.287.920">
    <property type="entry name" value="Pheromone alpha factor receptor"/>
    <property type="match status" value="1"/>
</dbReference>
<dbReference type="GO" id="GO:0000750">
    <property type="term" value="P:pheromone-dependent signal transduction involved in conjugation with cellular fusion"/>
    <property type="evidence" value="ECO:0007669"/>
    <property type="project" value="TreeGrafter"/>
</dbReference>
<dbReference type="InterPro" id="IPR027458">
    <property type="entry name" value="STE2_TM1-TM2_sf"/>
</dbReference>
<keyword evidence="3" id="KW-1185">Reference proteome</keyword>
<evidence type="ECO:0000256" key="1">
    <source>
        <dbReference type="SAM" id="Phobius"/>
    </source>
</evidence>
<dbReference type="STRING" id="1408163.A0A0F4YHC8"/>
<name>A0A0F4YHC8_RASE3</name>
<dbReference type="PANTHER" id="PTHR28009">
    <property type="entry name" value="PHEROMONE ALPHA FACTOR RECEPTOR"/>
    <property type="match status" value="1"/>
</dbReference>
<dbReference type="Proteomes" id="UP000053958">
    <property type="component" value="Unassembled WGS sequence"/>
</dbReference>
<evidence type="ECO:0008006" key="4">
    <source>
        <dbReference type="Google" id="ProtNLM"/>
    </source>
</evidence>
<dbReference type="Pfam" id="PF02116">
    <property type="entry name" value="STE2"/>
    <property type="match status" value="1"/>
</dbReference>
<protein>
    <recommendedName>
        <fullName evidence="4">Mating-type alpha-pheromone receptor PreB</fullName>
    </recommendedName>
</protein>
<feature type="transmembrane region" description="Helical" evidence="1">
    <location>
        <begin position="194"/>
        <end position="215"/>
    </location>
</feature>
<dbReference type="InterPro" id="IPR000366">
    <property type="entry name" value="GPCR_STE2"/>
</dbReference>
<keyword evidence="1" id="KW-0812">Transmembrane</keyword>
<feature type="transmembrane region" description="Helical" evidence="1">
    <location>
        <begin position="153"/>
        <end position="174"/>
    </location>
</feature>
<evidence type="ECO:0000313" key="2">
    <source>
        <dbReference type="EMBL" id="KKA17500.1"/>
    </source>
</evidence>
<dbReference type="RefSeq" id="XP_013324112.1">
    <property type="nucleotide sequence ID" value="XM_013468658.1"/>
</dbReference>
<feature type="transmembrane region" description="Helical" evidence="1">
    <location>
        <begin position="111"/>
        <end position="141"/>
    </location>
</feature>
<dbReference type="PRINTS" id="PR00250">
    <property type="entry name" value="GPCRSTE2"/>
</dbReference>
<dbReference type="GeneID" id="25320818"/>
<comment type="caution">
    <text evidence="2">The sequence shown here is derived from an EMBL/GenBank/DDBJ whole genome shotgun (WGS) entry which is preliminary data.</text>
</comment>
<reference evidence="2 3" key="1">
    <citation type="submission" date="2015-04" db="EMBL/GenBank/DDBJ databases">
        <authorList>
            <person name="Heijne W.H."/>
            <person name="Fedorova N.D."/>
            <person name="Nierman W.C."/>
            <person name="Vollebregt A.W."/>
            <person name="Zhao Z."/>
            <person name="Wu L."/>
            <person name="Kumar M."/>
            <person name="Stam H."/>
            <person name="van den Berg M.A."/>
            <person name="Pel H.J."/>
        </authorList>
    </citation>
    <scope>NUCLEOTIDE SEQUENCE [LARGE SCALE GENOMIC DNA]</scope>
    <source>
        <strain evidence="2 3">CBS 393.64</strain>
    </source>
</reference>
<dbReference type="EMBL" id="LASV01000642">
    <property type="protein sequence ID" value="KKA17500.1"/>
    <property type="molecule type" value="Genomic_DNA"/>
</dbReference>
<keyword evidence="1" id="KW-1133">Transmembrane helix</keyword>
<dbReference type="AlphaFoldDB" id="A0A0F4YHC8"/>
<sequence length="379" mass="41313">MADFNPYDQNVTFFYNDGTPFNVSISDIDYLIQAGVQTSINYGSQIGASIVIFVILLLLTKAEKRRSAVFALNTSALVLNIIRMICEALYFTSDFFKAYPFFTGDYSGVPVSAYATQILAVVLTFLLVVCIEVSLVLQTIVVCTNLSDKYRRIILGVSVGVALVPIGFRLGMVVENAKAIAANASFGAFIWLQKANTVLLTVSICFFCAIFVLKLGYTIWKRKQLGIAQFGPVQAIFIMGCQTMIVPAIFSILQFVTSVLEINSNILTLVVISLPLSSLWAAAAHHSRQNPSDRAGSRPKPWNILFSDSAASARKESAARPFPMAAKLPSSSSDAPPADHVDLLYPDLESGSAIAVQRDFSVESSACIAPMRQDTWKEV</sequence>
<proteinExistence type="predicted"/>
<dbReference type="GO" id="GO:0038038">
    <property type="term" value="C:G protein-coupled receptor homodimeric complex"/>
    <property type="evidence" value="ECO:0007669"/>
    <property type="project" value="TreeGrafter"/>
</dbReference>
<accession>A0A0F4YHC8</accession>
<feature type="transmembrane region" description="Helical" evidence="1">
    <location>
        <begin position="71"/>
        <end position="91"/>
    </location>
</feature>